<keyword evidence="14" id="KW-0805">Transcription regulation</keyword>
<evidence type="ECO:0000256" key="2">
    <source>
        <dbReference type="ARBA" id="ARBA00001968"/>
    </source>
</evidence>
<dbReference type="InterPro" id="IPR012337">
    <property type="entry name" value="RNaseH-like_sf"/>
</dbReference>
<keyword evidence="13" id="KW-0694">RNA-binding</keyword>
<sequence>MAVNGVDPNRYPIMIREVWADNLNEAFEDISDLIDEFPCISMDTEYPGTIYHSPVPFSKQSPAEKYNLLKSNVDELKLIQVGITLSDANGNLPELVIEGERFRVLWQFNFSDFNRNRDRYAEASIQLLVNSGIDFERNLELGIRSIDFGELLMSSGLVCNDSVSWVTFQGANDIGYLLKILRGRNLPDSLDVFFDFVKVFFGGKLYDVKRLMRHFHNLHGGLDRVAGQLGLVRVAGRQHQAGSDSLLTCHLFYKMRNDYFVNGVPDAGVCHGLTLKPS</sequence>
<evidence type="ECO:0000256" key="4">
    <source>
        <dbReference type="ARBA" id="ARBA00004496"/>
    </source>
</evidence>
<evidence type="ECO:0000256" key="6">
    <source>
        <dbReference type="ARBA" id="ARBA00011757"/>
    </source>
</evidence>
<evidence type="ECO:0000256" key="17">
    <source>
        <dbReference type="ARBA" id="ARBA00025148"/>
    </source>
</evidence>
<keyword evidence="10" id="KW-0479">Metal-binding</keyword>
<evidence type="ECO:0000256" key="10">
    <source>
        <dbReference type="ARBA" id="ARBA00022723"/>
    </source>
</evidence>
<comment type="cofactor">
    <cofactor evidence="2">
        <name>a divalent metal cation</name>
        <dbReference type="ChEBI" id="CHEBI:60240"/>
    </cofactor>
</comment>
<evidence type="ECO:0000313" key="19">
    <source>
        <dbReference type="Proteomes" id="UP001311915"/>
    </source>
</evidence>
<keyword evidence="15" id="KW-0804">Transcription</keyword>
<dbReference type="Pfam" id="PF04857">
    <property type="entry name" value="CAF1"/>
    <property type="match status" value="1"/>
</dbReference>
<keyword evidence="8" id="KW-0963">Cytoplasm</keyword>
<evidence type="ECO:0000256" key="13">
    <source>
        <dbReference type="ARBA" id="ARBA00022884"/>
    </source>
</evidence>
<comment type="similarity">
    <text evidence="5">Belongs to the CAF1 family.</text>
</comment>
<evidence type="ECO:0000256" key="15">
    <source>
        <dbReference type="ARBA" id="ARBA00023163"/>
    </source>
</evidence>
<evidence type="ECO:0000256" key="11">
    <source>
        <dbReference type="ARBA" id="ARBA00022801"/>
    </source>
</evidence>
<dbReference type="GO" id="GO:0003723">
    <property type="term" value="F:RNA binding"/>
    <property type="evidence" value="ECO:0007669"/>
    <property type="project" value="UniProtKB-KW"/>
</dbReference>
<dbReference type="InterPro" id="IPR036397">
    <property type="entry name" value="RNaseH_sf"/>
</dbReference>
<keyword evidence="11" id="KW-0378">Hydrolase</keyword>
<dbReference type="InterPro" id="IPR006941">
    <property type="entry name" value="RNase_CAF1"/>
</dbReference>
<evidence type="ECO:0000256" key="14">
    <source>
        <dbReference type="ARBA" id="ARBA00023015"/>
    </source>
</evidence>
<evidence type="ECO:0000256" key="9">
    <source>
        <dbReference type="ARBA" id="ARBA00022722"/>
    </source>
</evidence>
<dbReference type="PANTHER" id="PTHR10797">
    <property type="entry name" value="CCR4-NOT TRANSCRIPTION COMPLEX SUBUNIT"/>
    <property type="match status" value="1"/>
</dbReference>
<dbReference type="SUPFAM" id="SSF53098">
    <property type="entry name" value="Ribonuclease H-like"/>
    <property type="match status" value="1"/>
</dbReference>
<comment type="function">
    <text evidence="17">Ubiquitous transcription factor required for a diverse set of processes. It is a component of the CCR4 complex involved in the control of gene expression.</text>
</comment>
<evidence type="ECO:0000256" key="16">
    <source>
        <dbReference type="ARBA" id="ARBA00023242"/>
    </source>
</evidence>
<evidence type="ECO:0000256" key="5">
    <source>
        <dbReference type="ARBA" id="ARBA00008372"/>
    </source>
</evidence>
<dbReference type="GO" id="GO:0030014">
    <property type="term" value="C:CCR4-NOT complex"/>
    <property type="evidence" value="ECO:0007669"/>
    <property type="project" value="InterPro"/>
</dbReference>
<evidence type="ECO:0000256" key="8">
    <source>
        <dbReference type="ARBA" id="ARBA00022490"/>
    </source>
</evidence>
<comment type="subcellular location">
    <subcellularLocation>
        <location evidence="4">Cytoplasm</location>
    </subcellularLocation>
    <subcellularLocation>
        <location evidence="3">Nucleus</location>
    </subcellularLocation>
</comment>
<dbReference type="GO" id="GO:0005737">
    <property type="term" value="C:cytoplasm"/>
    <property type="evidence" value="ECO:0007669"/>
    <property type="project" value="UniProtKB-SubCell"/>
</dbReference>
<name>A0AAV9MFQ5_9SOLN</name>
<reference evidence="18 19" key="1">
    <citation type="submission" date="2023-10" db="EMBL/GenBank/DDBJ databases">
        <title>Genome-Wide Identification Analysis in wild type Solanum Pinnatisectum Reveals Some Genes Defensing Phytophthora Infestans.</title>
        <authorList>
            <person name="Sun C."/>
        </authorList>
    </citation>
    <scope>NUCLEOTIDE SEQUENCE [LARGE SCALE GENOMIC DNA]</scope>
    <source>
        <strain evidence="18">LQN</strain>
        <tissue evidence="18">Leaf</tissue>
    </source>
</reference>
<dbReference type="EMBL" id="JAWPEI010000001">
    <property type="protein sequence ID" value="KAK4736793.1"/>
    <property type="molecule type" value="Genomic_DNA"/>
</dbReference>
<dbReference type="InterPro" id="IPR039637">
    <property type="entry name" value="CNOT7/CNOT8/Pop2"/>
</dbReference>
<organism evidence="18 19">
    <name type="scientific">Solanum pinnatisectum</name>
    <name type="common">tansyleaf nightshade</name>
    <dbReference type="NCBI Taxonomy" id="50273"/>
    <lineage>
        <taxon>Eukaryota</taxon>
        <taxon>Viridiplantae</taxon>
        <taxon>Streptophyta</taxon>
        <taxon>Embryophyta</taxon>
        <taxon>Tracheophyta</taxon>
        <taxon>Spermatophyta</taxon>
        <taxon>Magnoliopsida</taxon>
        <taxon>eudicotyledons</taxon>
        <taxon>Gunneridae</taxon>
        <taxon>Pentapetalae</taxon>
        <taxon>asterids</taxon>
        <taxon>lamiids</taxon>
        <taxon>Solanales</taxon>
        <taxon>Solanaceae</taxon>
        <taxon>Solanoideae</taxon>
        <taxon>Solaneae</taxon>
        <taxon>Solanum</taxon>
    </lineage>
</organism>
<keyword evidence="19" id="KW-1185">Reference proteome</keyword>
<dbReference type="EC" id="3.1.13.4" evidence="7"/>
<protein>
    <recommendedName>
        <fullName evidence="7">poly(A)-specific ribonuclease</fullName>
        <ecNumber evidence="7">3.1.13.4</ecNumber>
    </recommendedName>
</protein>
<comment type="catalytic activity">
    <reaction evidence="1">
        <text>Exonucleolytic cleavage of poly(A) to 5'-AMP.</text>
        <dbReference type="EC" id="3.1.13.4"/>
    </reaction>
</comment>
<accession>A0AAV9MFQ5</accession>
<gene>
    <name evidence="18" type="ORF">R3W88_000490</name>
</gene>
<evidence type="ECO:0000256" key="3">
    <source>
        <dbReference type="ARBA" id="ARBA00004123"/>
    </source>
</evidence>
<dbReference type="Proteomes" id="UP001311915">
    <property type="component" value="Unassembled WGS sequence"/>
</dbReference>
<dbReference type="Gene3D" id="3.30.420.10">
    <property type="entry name" value="Ribonuclease H-like superfamily/Ribonuclease H"/>
    <property type="match status" value="1"/>
</dbReference>
<evidence type="ECO:0000256" key="12">
    <source>
        <dbReference type="ARBA" id="ARBA00022839"/>
    </source>
</evidence>
<dbReference type="GO" id="GO:0046872">
    <property type="term" value="F:metal ion binding"/>
    <property type="evidence" value="ECO:0007669"/>
    <property type="project" value="UniProtKB-KW"/>
</dbReference>
<evidence type="ECO:0000256" key="1">
    <source>
        <dbReference type="ARBA" id="ARBA00001663"/>
    </source>
</evidence>
<dbReference type="GO" id="GO:0004535">
    <property type="term" value="F:poly(A)-specific ribonuclease activity"/>
    <property type="evidence" value="ECO:0007669"/>
    <property type="project" value="UniProtKB-EC"/>
</dbReference>
<dbReference type="GO" id="GO:0005634">
    <property type="term" value="C:nucleus"/>
    <property type="evidence" value="ECO:0007669"/>
    <property type="project" value="UniProtKB-SubCell"/>
</dbReference>
<evidence type="ECO:0000313" key="18">
    <source>
        <dbReference type="EMBL" id="KAK4736793.1"/>
    </source>
</evidence>
<comment type="subunit">
    <text evidence="6">Component of the CCR4-NOT complex, at least composed of CRR4 and CAF1 proteins.</text>
</comment>
<evidence type="ECO:0000256" key="7">
    <source>
        <dbReference type="ARBA" id="ARBA00012161"/>
    </source>
</evidence>
<proteinExistence type="inferred from homology"/>
<keyword evidence="16" id="KW-0539">Nucleus</keyword>
<keyword evidence="9" id="KW-0540">Nuclease</keyword>
<dbReference type="AlphaFoldDB" id="A0AAV9MFQ5"/>
<keyword evidence="12" id="KW-0269">Exonuclease</keyword>
<comment type="caution">
    <text evidence="18">The sequence shown here is derived from an EMBL/GenBank/DDBJ whole genome shotgun (WGS) entry which is preliminary data.</text>
</comment>